<comment type="caution">
    <text evidence="1">The sequence shown here is derived from an EMBL/GenBank/DDBJ whole genome shotgun (WGS) entry which is preliminary data.</text>
</comment>
<evidence type="ECO:0000313" key="2">
    <source>
        <dbReference type="Proteomes" id="UP000730618"/>
    </source>
</evidence>
<gene>
    <name evidence="1" type="ORF">PAECIP111802_03224</name>
</gene>
<sequence>MVPMPPNIFKKDGKSHISINSAIKAIDTLRVQPQQ</sequence>
<proteinExistence type="predicted"/>
<accession>A0ABM8VIN6</accession>
<keyword evidence="2" id="KW-1185">Reference proteome</keyword>
<dbReference type="EMBL" id="CAJVCE010000008">
    <property type="protein sequence ID" value="CAG7644309.1"/>
    <property type="molecule type" value="Genomic_DNA"/>
</dbReference>
<name>A0ABM8VIN6_9BACL</name>
<evidence type="ECO:0000313" key="1">
    <source>
        <dbReference type="EMBL" id="CAG7644309.1"/>
    </source>
</evidence>
<organism evidence="1 2">
    <name type="scientific">Paenibacillus allorhizosphaerae</name>
    <dbReference type="NCBI Taxonomy" id="2849866"/>
    <lineage>
        <taxon>Bacteria</taxon>
        <taxon>Bacillati</taxon>
        <taxon>Bacillota</taxon>
        <taxon>Bacilli</taxon>
        <taxon>Bacillales</taxon>
        <taxon>Paenibacillaceae</taxon>
        <taxon>Paenibacillus</taxon>
    </lineage>
</organism>
<dbReference type="Proteomes" id="UP000730618">
    <property type="component" value="Unassembled WGS sequence"/>
</dbReference>
<reference evidence="1 2" key="1">
    <citation type="submission" date="2021-06" db="EMBL/GenBank/DDBJ databases">
        <authorList>
            <person name="Criscuolo A."/>
        </authorList>
    </citation>
    <scope>NUCLEOTIDE SEQUENCE [LARGE SCALE GENOMIC DNA]</scope>
    <source>
        <strain evidence="2">CIP 111802</strain>
    </source>
</reference>
<protein>
    <submittedName>
        <fullName evidence="1">Uncharacterized protein</fullName>
    </submittedName>
</protein>